<dbReference type="EMBL" id="CP002109">
    <property type="protein sequence ID" value="ADL05759.1"/>
    <property type="molecule type" value="Genomic_DNA"/>
</dbReference>
<protein>
    <submittedName>
        <fullName evidence="8">Methyl-accepting chemotaxis sensory transducer</fullName>
    </submittedName>
</protein>
<evidence type="ECO:0000256" key="2">
    <source>
        <dbReference type="ARBA" id="ARBA00029447"/>
    </source>
</evidence>
<dbReference type="Gene3D" id="1.10.287.950">
    <property type="entry name" value="Methyl-accepting chemotaxis protein"/>
    <property type="match status" value="1"/>
</dbReference>
<dbReference type="AlphaFoldDB" id="D9R8N0"/>
<evidence type="ECO:0000256" key="1">
    <source>
        <dbReference type="ARBA" id="ARBA00022500"/>
    </source>
</evidence>
<dbReference type="PROSITE" id="PS50885">
    <property type="entry name" value="HAMP"/>
    <property type="match status" value="1"/>
</dbReference>
<keyword evidence="3" id="KW-0807">Transducer</keyword>
<comment type="similarity">
    <text evidence="2">Belongs to the methyl-accepting chemotaxis (MCP) protein family.</text>
</comment>
<feature type="transmembrane region" description="Helical" evidence="5">
    <location>
        <begin position="12"/>
        <end position="36"/>
    </location>
</feature>
<dbReference type="GO" id="GO:0005886">
    <property type="term" value="C:plasma membrane"/>
    <property type="evidence" value="ECO:0007669"/>
    <property type="project" value="TreeGrafter"/>
</dbReference>
<dbReference type="InterPro" id="IPR051310">
    <property type="entry name" value="MCP_chemotaxis"/>
</dbReference>
<dbReference type="PROSITE" id="PS50111">
    <property type="entry name" value="CHEMOTAXIS_TRANSDUC_2"/>
    <property type="match status" value="1"/>
</dbReference>
<reference evidence="8" key="1">
    <citation type="submission" date="2010-07" db="EMBL/GenBank/DDBJ databases">
        <title>Complete sequence of Clostridium saccharolyticum WM1.</title>
        <authorList>
            <consortium name="US DOE Joint Genome Institute"/>
            <person name="Lucas S."/>
            <person name="Copeland A."/>
            <person name="Lapidus A."/>
            <person name="Cheng J.-F."/>
            <person name="Bruce D."/>
            <person name="Goodwin L."/>
            <person name="Pitluck S."/>
            <person name="Chertkov O."/>
            <person name="Detter J.C."/>
            <person name="Han C."/>
            <person name="Tapia R."/>
            <person name="Land M."/>
            <person name="Hauser L."/>
            <person name="Chang Y.-J."/>
            <person name="Jeffries C."/>
            <person name="Kyrpides N."/>
            <person name="Ivanova N."/>
            <person name="Mikhailova N."/>
            <person name="Mouttaki H."/>
            <person name="Lin L."/>
            <person name="Zhou J."/>
            <person name="Hemme C.L."/>
            <person name="Woyke T."/>
        </authorList>
    </citation>
    <scope>NUCLEOTIDE SEQUENCE [LARGE SCALE GENOMIC DNA]</scope>
    <source>
        <strain evidence="8">WM1</strain>
    </source>
</reference>
<accession>D9R8N0</accession>
<evidence type="ECO:0000256" key="4">
    <source>
        <dbReference type="SAM" id="Coils"/>
    </source>
</evidence>
<dbReference type="GO" id="GO:0004888">
    <property type="term" value="F:transmembrane signaling receptor activity"/>
    <property type="evidence" value="ECO:0007669"/>
    <property type="project" value="InterPro"/>
</dbReference>
<dbReference type="InterPro" id="IPR004089">
    <property type="entry name" value="MCPsignal_dom"/>
</dbReference>
<feature type="domain" description="HAMP" evidence="7">
    <location>
        <begin position="225"/>
        <end position="277"/>
    </location>
</feature>
<dbReference type="GO" id="GO:0007165">
    <property type="term" value="P:signal transduction"/>
    <property type="evidence" value="ECO:0007669"/>
    <property type="project" value="UniProtKB-KW"/>
</dbReference>
<evidence type="ECO:0000256" key="3">
    <source>
        <dbReference type="PROSITE-ProRule" id="PRU00284"/>
    </source>
</evidence>
<keyword evidence="1" id="KW-0145">Chemotaxis</keyword>
<dbReference type="PaxDb" id="610130-Closa_3229"/>
<feature type="transmembrane region" description="Helical" evidence="5">
    <location>
        <begin position="203"/>
        <end position="224"/>
    </location>
</feature>
<evidence type="ECO:0000259" key="6">
    <source>
        <dbReference type="PROSITE" id="PS50111"/>
    </source>
</evidence>
<dbReference type="InterPro" id="IPR004090">
    <property type="entry name" value="Chemotax_Me-accpt_rcpt"/>
</dbReference>
<evidence type="ECO:0000256" key="5">
    <source>
        <dbReference type="SAM" id="Phobius"/>
    </source>
</evidence>
<dbReference type="STRING" id="610130.Closa_3229"/>
<dbReference type="Gene3D" id="6.10.340.10">
    <property type="match status" value="1"/>
</dbReference>
<proteinExistence type="inferred from homology"/>
<keyword evidence="5" id="KW-0812">Transmembrane</keyword>
<keyword evidence="5" id="KW-0472">Membrane</keyword>
<dbReference type="SMART" id="SM00283">
    <property type="entry name" value="MA"/>
    <property type="match status" value="1"/>
</dbReference>
<name>D9R8N0_LACSW</name>
<dbReference type="eggNOG" id="COG0840">
    <property type="taxonomic scope" value="Bacteria"/>
</dbReference>
<feature type="coiled-coil region" evidence="4">
    <location>
        <begin position="101"/>
        <end position="136"/>
    </location>
</feature>
<keyword evidence="4" id="KW-0175">Coiled coil</keyword>
<organism evidence="8 9">
    <name type="scientific">Lacrimispora saccharolytica (strain ATCC 35040 / DSM 2544 / NRCC 2533 / WM1)</name>
    <name type="common">Clostridium saccharolyticum</name>
    <dbReference type="NCBI Taxonomy" id="610130"/>
    <lineage>
        <taxon>Bacteria</taxon>
        <taxon>Bacillati</taxon>
        <taxon>Bacillota</taxon>
        <taxon>Clostridia</taxon>
        <taxon>Lachnospirales</taxon>
        <taxon>Lachnospiraceae</taxon>
        <taxon>Lacrimispora</taxon>
    </lineage>
</organism>
<dbReference type="HOGENOM" id="CLU_000445_107_16_9"/>
<dbReference type="Pfam" id="PF00672">
    <property type="entry name" value="HAMP"/>
    <property type="match status" value="1"/>
</dbReference>
<sequence length="628" mass="67389">MKKWFSNLKIGGKIISGFLLVALIAGIIGIVGIVGLERVGGSYNVAYSDTVTALECMERVSASFQEVRTDLLEMVLSSDKADKEACVEALTRHKGIIDENLSKYKAALEKYNAEEVEEELKLISRLETALNDFTEERNQFISSPAAMDPDRRGEAYTLLSDGGELHTMAQTVEERIANLVSYNQNYAKQQITSNDKLVVSVKLIMFIGVLMGVLLAVLVGFMIARGISKRIALMVKAADKLACGEVSVNIDASSKDEIGVLAQTFRRMSGTLKLMITDASYLLGELADGNFTVHTQAEESYVGDYLSLLDSMRKMRDRLSNTLKSIDVAADQVATGSDQVSSGAQALASGSTEQAASVEELSASIERIAEQAAENSATVELASKSVNQAGENANAGNVHMKQLTSAMADIGTASDQIASITKVIEDIAFQTNILALNAAIEAARAGSAGKGFAVVADEVRNLAAKSAEAAKQTSDLIQASVATVAKGAEISARTAQILQDVGVSASKVTESFGKIQKSSIEQAAAIKQIKQGLFQISTVVQTNAATAEENSATSEEMSAQAAALRGEVGKFKLTEVMGLSSMRLTRSRKQNLSPVWVFYRKNIDFHPSQGFPLSVFYLFLCRIIKNDF</sequence>
<dbReference type="GO" id="GO:0006935">
    <property type="term" value="P:chemotaxis"/>
    <property type="evidence" value="ECO:0007669"/>
    <property type="project" value="UniProtKB-KW"/>
</dbReference>
<dbReference type="SMART" id="SM00304">
    <property type="entry name" value="HAMP"/>
    <property type="match status" value="1"/>
</dbReference>
<gene>
    <name evidence="8" type="ordered locus">Closa_3229</name>
</gene>
<dbReference type="CDD" id="cd06225">
    <property type="entry name" value="HAMP"/>
    <property type="match status" value="1"/>
</dbReference>
<dbReference type="CDD" id="cd11386">
    <property type="entry name" value="MCP_signal"/>
    <property type="match status" value="1"/>
</dbReference>
<evidence type="ECO:0000313" key="8">
    <source>
        <dbReference type="EMBL" id="ADL05759.1"/>
    </source>
</evidence>
<feature type="domain" description="Methyl-accepting transducer" evidence="6">
    <location>
        <begin position="329"/>
        <end position="558"/>
    </location>
</feature>
<dbReference type="InterPro" id="IPR024478">
    <property type="entry name" value="HlyB_4HB_MCP"/>
</dbReference>
<dbReference type="RefSeq" id="WP_013273829.1">
    <property type="nucleotide sequence ID" value="NC_014376.1"/>
</dbReference>
<keyword evidence="5" id="KW-1133">Transmembrane helix</keyword>
<dbReference type="PRINTS" id="PR00260">
    <property type="entry name" value="CHEMTRNSDUCR"/>
</dbReference>
<evidence type="ECO:0000313" key="9">
    <source>
        <dbReference type="Proteomes" id="UP000001662"/>
    </source>
</evidence>
<dbReference type="Pfam" id="PF00015">
    <property type="entry name" value="MCPsignal"/>
    <property type="match status" value="1"/>
</dbReference>
<dbReference type="Pfam" id="PF12729">
    <property type="entry name" value="4HB_MCP_1"/>
    <property type="match status" value="1"/>
</dbReference>
<keyword evidence="9" id="KW-1185">Reference proteome</keyword>
<dbReference type="Proteomes" id="UP000001662">
    <property type="component" value="Chromosome"/>
</dbReference>
<dbReference type="InterPro" id="IPR003660">
    <property type="entry name" value="HAMP_dom"/>
</dbReference>
<dbReference type="KEGG" id="csh:Closa_3229"/>
<evidence type="ECO:0000259" key="7">
    <source>
        <dbReference type="PROSITE" id="PS50885"/>
    </source>
</evidence>
<dbReference type="SUPFAM" id="SSF58104">
    <property type="entry name" value="Methyl-accepting chemotaxis protein (MCP) signaling domain"/>
    <property type="match status" value="1"/>
</dbReference>
<dbReference type="PANTHER" id="PTHR43531:SF11">
    <property type="entry name" value="METHYL-ACCEPTING CHEMOTAXIS PROTEIN 3"/>
    <property type="match status" value="1"/>
</dbReference>
<dbReference type="PANTHER" id="PTHR43531">
    <property type="entry name" value="PROTEIN ICFG"/>
    <property type="match status" value="1"/>
</dbReference>